<dbReference type="GO" id="GO:0008932">
    <property type="term" value="F:lytic endotransglycosylase activity"/>
    <property type="evidence" value="ECO:0007669"/>
    <property type="project" value="TreeGrafter"/>
</dbReference>
<dbReference type="PANTHER" id="PTHR33734:SF22">
    <property type="entry name" value="MEMBRANE-BOUND LYTIC MUREIN TRANSGLYCOSYLASE D"/>
    <property type="match status" value="1"/>
</dbReference>
<dbReference type="AlphaFoldDB" id="A0A1V3A108"/>
<dbReference type="PANTHER" id="PTHR33734">
    <property type="entry name" value="LYSM DOMAIN-CONTAINING GPI-ANCHORED PROTEIN 2"/>
    <property type="match status" value="1"/>
</dbReference>
<dbReference type="SMART" id="SM00257">
    <property type="entry name" value="LysM"/>
    <property type="match status" value="3"/>
</dbReference>
<dbReference type="PROSITE" id="PS51782">
    <property type="entry name" value="LYSM"/>
    <property type="match status" value="3"/>
</dbReference>
<comment type="similarity">
    <text evidence="1">Belongs to the transglycosylase Slt family.</text>
</comment>
<evidence type="ECO:0000313" key="5">
    <source>
        <dbReference type="Proteomes" id="UP000189177"/>
    </source>
</evidence>
<dbReference type="GO" id="GO:0000270">
    <property type="term" value="P:peptidoglycan metabolic process"/>
    <property type="evidence" value="ECO:0007669"/>
    <property type="project" value="InterPro"/>
</dbReference>
<sequence>MKLRCPAVPVRPLALAVTVALFSGCSLHDRERSLDTADTGTGSPAEARTPQARTYDTEDVESAMQRQAEKAEKRAAETDDLWERARLNYGFSDELDHDRVQRYLDHYRDQPRIIELSTRRAEPFAYFILSELEARDMPAELLLLPIVESGYAPEATSSGRAAGIWQFIPSTGDHFDLHRDDWYDGRRDVYQSTLAALDYLEYLHSRFDDWYLALAAYNWGQGNVRRAMDANAAQGRDTDYWSLDLPAEPHAYVPRLLALRELFRAPDEHGVTLTPVANEPALEIIRPERQADLALVADMAELDRAELERLNPGYHRHATHPEHARHLFVPAEAADRLETALAEHGDDPLLRFREYTVRAGDNLGRIARDAGTEVAVVRQMNDLNGDLIRAGQTLRLPVGGDDAGATTAVAEAGDADSLTEYEVRRGDSLWTISQSTGMSLSELRRVNDLGRDTTLQPGDVLQVAAAHGDEGTVQYEVRPGDSLSGIARRFEVSVDDVRRWNGLNGDRIRAGETLVLHIERDDDATVARADT</sequence>
<dbReference type="CDD" id="cd16894">
    <property type="entry name" value="MltD-like"/>
    <property type="match status" value="1"/>
</dbReference>
<dbReference type="Pfam" id="PF01476">
    <property type="entry name" value="LysM"/>
    <property type="match status" value="3"/>
</dbReference>
<feature type="region of interest" description="Disordered" evidence="2">
    <location>
        <begin position="33"/>
        <end position="59"/>
    </location>
</feature>
<dbReference type="EMBL" id="MUZR01000007">
    <property type="protein sequence ID" value="OOC10989.1"/>
    <property type="molecule type" value="Genomic_DNA"/>
</dbReference>
<feature type="domain" description="LysM" evidence="3">
    <location>
        <begin position="473"/>
        <end position="516"/>
    </location>
</feature>
<dbReference type="InterPro" id="IPR036779">
    <property type="entry name" value="LysM_dom_sf"/>
</dbReference>
<dbReference type="Gene3D" id="1.10.530.10">
    <property type="match status" value="1"/>
</dbReference>
<gene>
    <name evidence="4" type="ORF">B1A74_02330</name>
</gene>
<dbReference type="Proteomes" id="UP000189177">
    <property type="component" value="Unassembled WGS sequence"/>
</dbReference>
<dbReference type="PROSITE" id="PS00922">
    <property type="entry name" value="TRANSGLYCOSYLASE"/>
    <property type="match status" value="1"/>
</dbReference>
<comment type="caution">
    <text evidence="4">The sequence shown here is derived from an EMBL/GenBank/DDBJ whole genome shotgun (WGS) entry which is preliminary data.</text>
</comment>
<protein>
    <submittedName>
        <fullName evidence="4">Lytic transglycosylase</fullName>
    </submittedName>
</protein>
<dbReference type="CDD" id="cd00118">
    <property type="entry name" value="LysM"/>
    <property type="match status" value="3"/>
</dbReference>
<feature type="domain" description="LysM" evidence="3">
    <location>
        <begin position="353"/>
        <end position="396"/>
    </location>
</feature>
<dbReference type="PROSITE" id="PS51257">
    <property type="entry name" value="PROKAR_LIPOPROTEIN"/>
    <property type="match status" value="1"/>
</dbReference>
<dbReference type="InterPro" id="IPR018392">
    <property type="entry name" value="LysM"/>
</dbReference>
<dbReference type="STRING" id="252474.B1A74_02330"/>
<keyword evidence="5" id="KW-1185">Reference proteome</keyword>
<dbReference type="InterPro" id="IPR008258">
    <property type="entry name" value="Transglycosylase_SLT_dom_1"/>
</dbReference>
<dbReference type="Pfam" id="PF01464">
    <property type="entry name" value="SLT"/>
    <property type="match status" value="1"/>
</dbReference>
<dbReference type="Gene3D" id="3.10.350.10">
    <property type="entry name" value="LysM domain"/>
    <property type="match status" value="3"/>
</dbReference>
<dbReference type="SUPFAM" id="SSF53955">
    <property type="entry name" value="Lysozyme-like"/>
    <property type="match status" value="1"/>
</dbReference>
<dbReference type="GO" id="GO:0016020">
    <property type="term" value="C:membrane"/>
    <property type="evidence" value="ECO:0007669"/>
    <property type="project" value="InterPro"/>
</dbReference>
<dbReference type="InterPro" id="IPR023346">
    <property type="entry name" value="Lysozyme-like_dom_sf"/>
</dbReference>
<proteinExistence type="inferred from homology"/>
<name>A0A1V3A108_9GAMM</name>
<feature type="domain" description="LysM" evidence="3">
    <location>
        <begin position="419"/>
        <end position="463"/>
    </location>
</feature>
<dbReference type="InterPro" id="IPR000189">
    <property type="entry name" value="Transglyc_AS"/>
</dbReference>
<dbReference type="RefSeq" id="WP_077243660.1">
    <property type="nucleotide sequence ID" value="NZ_MUZR01000007.1"/>
</dbReference>
<reference evidence="4 5" key="1">
    <citation type="submission" date="2017-02" db="EMBL/GenBank/DDBJ databases">
        <title>Genomic diversity within the haloalkaliphilic genus Thioalkalivibrio.</title>
        <authorList>
            <person name="Ahn A.-C."/>
            <person name="Meier-Kolthoff J."/>
            <person name="Overmars L."/>
            <person name="Richter M."/>
            <person name="Woyke T."/>
            <person name="Sorokin D.Y."/>
            <person name="Muyzer G."/>
        </authorList>
    </citation>
    <scope>NUCLEOTIDE SEQUENCE [LARGE SCALE GENOMIC DNA]</scope>
    <source>
        <strain evidence="4 5">HL17</strain>
    </source>
</reference>
<evidence type="ECO:0000259" key="3">
    <source>
        <dbReference type="PROSITE" id="PS51782"/>
    </source>
</evidence>
<dbReference type="SUPFAM" id="SSF54106">
    <property type="entry name" value="LysM domain"/>
    <property type="match status" value="3"/>
</dbReference>
<evidence type="ECO:0000313" key="4">
    <source>
        <dbReference type="EMBL" id="OOC10989.1"/>
    </source>
</evidence>
<accession>A0A1V3A108</accession>
<organism evidence="4 5">
    <name type="scientific">Thioalkalivibrio halophilus</name>
    <dbReference type="NCBI Taxonomy" id="252474"/>
    <lineage>
        <taxon>Bacteria</taxon>
        <taxon>Pseudomonadati</taxon>
        <taxon>Pseudomonadota</taxon>
        <taxon>Gammaproteobacteria</taxon>
        <taxon>Chromatiales</taxon>
        <taxon>Ectothiorhodospiraceae</taxon>
        <taxon>Thioalkalivibrio</taxon>
    </lineage>
</organism>
<evidence type="ECO:0000256" key="1">
    <source>
        <dbReference type="ARBA" id="ARBA00007734"/>
    </source>
</evidence>
<evidence type="ECO:0000256" key="2">
    <source>
        <dbReference type="SAM" id="MobiDB-lite"/>
    </source>
</evidence>